<protein>
    <submittedName>
        <fullName evidence="1">Uncharacterized protein</fullName>
    </submittedName>
</protein>
<accession>A0A8S5TV19</accession>
<organism evidence="1">
    <name type="scientific">Siphoviridae sp. ctr0c13</name>
    <dbReference type="NCBI Taxonomy" id="2825683"/>
    <lineage>
        <taxon>Viruses</taxon>
        <taxon>Duplodnaviria</taxon>
        <taxon>Heunggongvirae</taxon>
        <taxon>Uroviricota</taxon>
        <taxon>Caudoviricetes</taxon>
    </lineage>
</organism>
<sequence length="125" mass="13407">MAYTDEVKNAPIQSAHLVELAAALQAMAKNKKVAVQALDLTYGKITSVNVKLLQTAIHQLETSFSNNCCQADCCQTCQDCQACQGCQTCQRCQTCQTSSKTCQSCQSCQQSSECGNCDCNCGDDA</sequence>
<name>A0A8S5TV19_9CAUD</name>
<reference evidence="1" key="1">
    <citation type="journal article" date="2021" name="Proc. Natl. Acad. Sci. U.S.A.">
        <title>A Catalog of Tens of Thousands of Viruses from Human Metagenomes Reveals Hidden Associations with Chronic Diseases.</title>
        <authorList>
            <person name="Tisza M.J."/>
            <person name="Buck C.B."/>
        </authorList>
    </citation>
    <scope>NUCLEOTIDE SEQUENCE</scope>
    <source>
        <strain evidence="1">Ctr0c13</strain>
    </source>
</reference>
<dbReference type="EMBL" id="BK015935">
    <property type="protein sequence ID" value="DAF86043.1"/>
    <property type="molecule type" value="Genomic_DNA"/>
</dbReference>
<proteinExistence type="predicted"/>
<evidence type="ECO:0000313" key="1">
    <source>
        <dbReference type="EMBL" id="DAF86043.1"/>
    </source>
</evidence>